<dbReference type="Proteomes" id="UP000009173">
    <property type="component" value="Chromosome"/>
</dbReference>
<gene>
    <name evidence="2" type="ordered locus">Dvul_2936</name>
</gene>
<feature type="transmembrane region" description="Helical" evidence="1">
    <location>
        <begin position="12"/>
        <end position="35"/>
    </location>
</feature>
<keyword evidence="1" id="KW-1133">Transmembrane helix</keyword>
<accession>A0A0H3AC75</accession>
<proteinExistence type="predicted"/>
<keyword evidence="1" id="KW-0472">Membrane</keyword>
<sequence length="677" mass="74433">MNTDFFGWVAQLITSPLGAWAACGIIIAIANFYWLKFRKSINRRIKNLQEAIIKLNEMDDMNGFAADYRDFSGWAKAHSMLGHAWREFEESLVFPDPTDEEQYICNTQDACCFFNAALIDDKTTNLSFYKALPNYLTGLGILGTFLGLVCGIYLAGHGLASEDPALLKDALRQLLEGASLAFWTSIAGLATSMLFSAYEKRKLNEVNSALEDWNEALDKRIKRITPEYLASQQLKQLKEQTTHLETFVNQIAVNIADAVDQRMNGTLVPVLERLADTVDSMRTDHAEHNMPVLVRLADTVEAMRDNHEERNEDMLREVVDTFKTTMTGAAGREMEALSGTLNQLQTTLIPIIQEMQTAQTAMQKASGDMTAQMNSFYEQSNREFAAGIAQVTETIGASVREARQLLHDDLSTAFGQTATRMEEATTAITERLGASYEEYNRSLSGNIEACGRTLASNIEECSQSLTANMAEASAQIGETVRSAGELLGGQLQGAFTQAAERMHEAVRAIESTVEKVRQSGEASGDAADRTGVMLTQLSDLMERLGDHQRSVEQASAAIRQTASSLTDTGSALAQAASTTTGSATVLRSASEQIRATQQTLEGVWKEYEQRFKGVDESLEKVFVRLSENHKAFCDSTTDYMTQLDANVGKISSDIGASVNAFGDSIEELADALNKVRR</sequence>
<dbReference type="AlphaFoldDB" id="A0A0H3AC75"/>
<name>A0A0H3AC75_NITV4</name>
<protein>
    <submittedName>
        <fullName evidence="2">Uncharacterized protein</fullName>
    </submittedName>
</protein>
<keyword evidence="1" id="KW-0812">Transmembrane</keyword>
<dbReference type="HOGENOM" id="CLU_465339_0_0_7"/>
<dbReference type="SUPFAM" id="SSF58113">
    <property type="entry name" value="Apolipoprotein A-I"/>
    <property type="match status" value="1"/>
</dbReference>
<evidence type="ECO:0000313" key="3">
    <source>
        <dbReference type="Proteomes" id="UP000009173"/>
    </source>
</evidence>
<dbReference type="KEGG" id="dvl:Dvul_2936"/>
<dbReference type="NCBIfam" id="NF033915">
    <property type="entry name" value="antiphage_ZorA_2"/>
    <property type="match status" value="1"/>
</dbReference>
<reference evidence="3" key="1">
    <citation type="journal article" date="2009" name="Environ. Microbiol.">
        <title>Contribution of mobile genetic elements to Desulfovibrio vulgaris genome plasticity.</title>
        <authorList>
            <person name="Walker C.B."/>
            <person name="Stolyar S."/>
            <person name="Chivian D."/>
            <person name="Pinel N."/>
            <person name="Gabster J.A."/>
            <person name="Dehal P.S."/>
            <person name="He Z."/>
            <person name="Yang Z.K."/>
            <person name="Yen H.C."/>
            <person name="Zhou J."/>
            <person name="Wall J.D."/>
            <person name="Hazen T.C."/>
            <person name="Arkin A.P."/>
            <person name="Stahl D.A."/>
        </authorList>
    </citation>
    <scope>NUCLEOTIDE SEQUENCE [LARGE SCALE GENOMIC DNA]</scope>
    <source>
        <strain evidence="3">DP4</strain>
    </source>
</reference>
<organism evidence="2 3">
    <name type="scientific">Nitratidesulfovibrio vulgaris (strain DP4)</name>
    <name type="common">Desulfovibrio vulgaris</name>
    <dbReference type="NCBI Taxonomy" id="391774"/>
    <lineage>
        <taxon>Bacteria</taxon>
        <taxon>Pseudomonadati</taxon>
        <taxon>Thermodesulfobacteriota</taxon>
        <taxon>Desulfovibrionia</taxon>
        <taxon>Desulfovibrionales</taxon>
        <taxon>Desulfovibrionaceae</taxon>
        <taxon>Nitratidesulfovibrio</taxon>
    </lineage>
</organism>
<feature type="transmembrane region" description="Helical" evidence="1">
    <location>
        <begin position="135"/>
        <end position="160"/>
    </location>
</feature>
<evidence type="ECO:0000256" key="1">
    <source>
        <dbReference type="SAM" id="Phobius"/>
    </source>
</evidence>
<dbReference type="RefSeq" id="WP_011793182.1">
    <property type="nucleotide sequence ID" value="NC_008751.1"/>
</dbReference>
<evidence type="ECO:0000313" key="2">
    <source>
        <dbReference type="EMBL" id="ABM29947.1"/>
    </source>
</evidence>
<dbReference type="Gene3D" id="1.20.120.20">
    <property type="entry name" value="Apolipoprotein"/>
    <property type="match status" value="1"/>
</dbReference>
<dbReference type="NCBIfam" id="NF033914">
    <property type="entry name" value="antiphage_ZorA_1"/>
    <property type="match status" value="1"/>
</dbReference>
<dbReference type="EMBL" id="CP000527">
    <property type="protein sequence ID" value="ABM29947.1"/>
    <property type="molecule type" value="Genomic_DNA"/>
</dbReference>